<dbReference type="GO" id="GO:0006508">
    <property type="term" value="P:proteolysis"/>
    <property type="evidence" value="ECO:0007669"/>
    <property type="project" value="InterPro"/>
</dbReference>
<evidence type="ECO:0000259" key="8">
    <source>
        <dbReference type="Pfam" id="PF00326"/>
    </source>
</evidence>
<evidence type="ECO:0000313" key="10">
    <source>
        <dbReference type="EMBL" id="CAD5115168.1"/>
    </source>
</evidence>
<feature type="domain" description="Acylamino-acid-releasing enzyme N-terminal" evidence="9">
    <location>
        <begin position="66"/>
        <end position="403"/>
    </location>
</feature>
<comment type="subunit">
    <text evidence="4">Homotetramer.</text>
</comment>
<evidence type="ECO:0000256" key="2">
    <source>
        <dbReference type="ARBA" id="ARBA00004496"/>
    </source>
</evidence>
<organism evidence="10 11">
    <name type="scientific">Dimorphilus gyrociliatus</name>
    <dbReference type="NCBI Taxonomy" id="2664684"/>
    <lineage>
        <taxon>Eukaryota</taxon>
        <taxon>Metazoa</taxon>
        <taxon>Spiralia</taxon>
        <taxon>Lophotrochozoa</taxon>
        <taxon>Annelida</taxon>
        <taxon>Polychaeta</taxon>
        <taxon>Polychaeta incertae sedis</taxon>
        <taxon>Dinophilidae</taxon>
        <taxon>Dimorphilus</taxon>
    </lineage>
</organism>
<dbReference type="Pfam" id="PF00326">
    <property type="entry name" value="Peptidase_S9"/>
    <property type="match status" value="1"/>
</dbReference>
<dbReference type="Proteomes" id="UP000549394">
    <property type="component" value="Unassembled WGS sequence"/>
</dbReference>
<name>A0A7I8VFN2_9ANNE</name>
<evidence type="ECO:0000256" key="6">
    <source>
        <dbReference type="ARBA" id="ARBA00022490"/>
    </source>
</evidence>
<dbReference type="EMBL" id="CAJFCJ010000006">
    <property type="protein sequence ID" value="CAD5115168.1"/>
    <property type="molecule type" value="Genomic_DNA"/>
</dbReference>
<dbReference type="PANTHER" id="PTHR42776">
    <property type="entry name" value="SERINE PEPTIDASE S9 FAMILY MEMBER"/>
    <property type="match status" value="1"/>
</dbReference>
<gene>
    <name evidence="10" type="ORF">DGYR_LOCUS3940</name>
</gene>
<keyword evidence="7" id="KW-0378">Hydrolase</keyword>
<dbReference type="GO" id="GO:0004252">
    <property type="term" value="F:serine-type endopeptidase activity"/>
    <property type="evidence" value="ECO:0007669"/>
    <property type="project" value="InterPro"/>
</dbReference>
<evidence type="ECO:0000259" key="9">
    <source>
        <dbReference type="Pfam" id="PF19283"/>
    </source>
</evidence>
<proteinExistence type="inferred from homology"/>
<dbReference type="FunFam" id="3.40.50.1820:FF:000043">
    <property type="entry name" value="acylamino-acid-releasing enzyme"/>
    <property type="match status" value="1"/>
</dbReference>
<feature type="domain" description="Peptidase S9 prolyl oligopeptidase catalytic" evidence="8">
    <location>
        <begin position="474"/>
        <end position="685"/>
    </location>
</feature>
<dbReference type="Pfam" id="PF19283">
    <property type="entry name" value="APEH_N"/>
    <property type="match status" value="1"/>
</dbReference>
<dbReference type="EC" id="3.4.19.1" evidence="5"/>
<dbReference type="Gene3D" id="3.40.50.1820">
    <property type="entry name" value="alpha/beta hydrolase"/>
    <property type="match status" value="1"/>
</dbReference>
<comment type="similarity">
    <text evidence="3">Belongs to the peptidase S9C family.</text>
</comment>
<dbReference type="InterPro" id="IPR002471">
    <property type="entry name" value="Pept_S9_AS"/>
</dbReference>
<evidence type="ECO:0000256" key="3">
    <source>
        <dbReference type="ARBA" id="ARBA00010040"/>
    </source>
</evidence>
<dbReference type="InterPro" id="IPR001375">
    <property type="entry name" value="Peptidase_S9_cat"/>
</dbReference>
<dbReference type="AlphaFoldDB" id="A0A7I8VFN2"/>
<evidence type="ECO:0000256" key="4">
    <source>
        <dbReference type="ARBA" id="ARBA00011881"/>
    </source>
</evidence>
<protein>
    <recommendedName>
        <fullName evidence="5">acylaminoacyl-peptidase</fullName>
        <ecNumber evidence="5">3.4.19.1</ecNumber>
    </recommendedName>
</protein>
<comment type="subcellular location">
    <subcellularLocation>
        <location evidence="2">Cytoplasm</location>
    </subcellularLocation>
</comment>
<dbReference type="SUPFAM" id="SSF53474">
    <property type="entry name" value="alpha/beta-Hydrolases"/>
    <property type="match status" value="1"/>
</dbReference>
<dbReference type="OrthoDB" id="416344at2759"/>
<dbReference type="SUPFAM" id="SSF82171">
    <property type="entry name" value="DPP6 N-terminal domain-like"/>
    <property type="match status" value="1"/>
</dbReference>
<comment type="caution">
    <text evidence="10">The sequence shown here is derived from an EMBL/GenBank/DDBJ whole genome shotgun (WGS) entry which is preliminary data.</text>
</comment>
<keyword evidence="11" id="KW-1185">Reference proteome</keyword>
<evidence type="ECO:0000256" key="1">
    <source>
        <dbReference type="ARBA" id="ARBA00000721"/>
    </source>
</evidence>
<dbReference type="GO" id="GO:0005737">
    <property type="term" value="C:cytoplasm"/>
    <property type="evidence" value="ECO:0007669"/>
    <property type="project" value="UniProtKB-SubCell"/>
</dbReference>
<comment type="catalytic activity">
    <reaction evidence="1">
        <text>Cleavage of an N-acetyl or N-formyl amino acid from the N-terminus of a polypeptide.</text>
        <dbReference type="EC" id="3.4.19.1"/>
    </reaction>
</comment>
<sequence>MLLDLKQAINVFKNLSNRPVPTLARFLDTSPITIASKWNILDVEHTKKVHFEQTFFSTQENSFISSPPTEVDYTSRVYSPSSKQSALLLNKKVSGEDEQSFEIWNEIGLKKVYNVKKFDHGKVHPPSAYIGSIRFSPDGKHILYIAEKKQKEEKNPYVDNEDDKSRKNFEFQESFGEQMGSFKQTVLCILNIETGECKIVDVLPSAVTIGIAEWNLDNKSVICIAWKTLPYKLGLIYCPMRCNCVYSINLDENRADLLFEDENLCTLFPRITKEKIYCLQSKTGGEHCRTARLAEIDIKSKSLRVIVDVVDQPHNNGFPGLSPYVVPPSRCFSKNGDQLHLSSLWGCDEALLSINLQTRSVKRIPAPEGFSSVSVLDVRDDVLLCICSAMNQIPVLGICRVEDNEWSLINPPKPLNFTVERKTFKAKFEGKSFAPKEFNGLLVKPENFDSKSTPLILSNHGGPHSCFTTAYREVTAALAISGFGVLEVNYRGSLGQGENSIRSLPGLCGKQDVLDIKQALDEVLKEDGFNKEKLLVMGGSHGGFLTVHLIGQFPDLFKAAICRNPVINIATMVHSSDIPDWTFIETGYERFDFKNLGDPEVYKKMFECSPIKYVDNIRTPLLIALGEKDRRVPWRQGHELRRSLLARGACVKTLVYPDDCHPLDSADAQCDSFVQFYDWFYQHLQS</sequence>
<accession>A0A7I8VFN2</accession>
<keyword evidence="6" id="KW-0963">Cytoplasm</keyword>
<dbReference type="InterPro" id="IPR045550">
    <property type="entry name" value="AARE_N"/>
</dbReference>
<evidence type="ECO:0000256" key="7">
    <source>
        <dbReference type="ARBA" id="ARBA00022801"/>
    </source>
</evidence>
<dbReference type="PANTHER" id="PTHR42776:SF4">
    <property type="entry name" value="ACYLAMINO-ACID-RELEASING ENZYME"/>
    <property type="match status" value="1"/>
</dbReference>
<dbReference type="PROSITE" id="PS00708">
    <property type="entry name" value="PRO_ENDOPEP_SER"/>
    <property type="match status" value="1"/>
</dbReference>
<evidence type="ECO:0000313" key="11">
    <source>
        <dbReference type="Proteomes" id="UP000549394"/>
    </source>
</evidence>
<dbReference type="GO" id="GO:0008242">
    <property type="term" value="F:omega peptidase activity"/>
    <property type="evidence" value="ECO:0007669"/>
    <property type="project" value="UniProtKB-EC"/>
</dbReference>
<evidence type="ECO:0000256" key="5">
    <source>
        <dbReference type="ARBA" id="ARBA00012917"/>
    </source>
</evidence>
<reference evidence="10 11" key="1">
    <citation type="submission" date="2020-08" db="EMBL/GenBank/DDBJ databases">
        <authorList>
            <person name="Hejnol A."/>
        </authorList>
    </citation>
    <scope>NUCLEOTIDE SEQUENCE [LARGE SCALE GENOMIC DNA]</scope>
</reference>
<dbReference type="InterPro" id="IPR029058">
    <property type="entry name" value="AB_hydrolase_fold"/>
</dbReference>